<evidence type="ECO:0000256" key="2">
    <source>
        <dbReference type="ARBA" id="ARBA00012438"/>
    </source>
</evidence>
<comment type="catalytic activity">
    <reaction evidence="1">
        <text>ATP + protein L-histidine = ADP + protein N-phospho-L-histidine.</text>
        <dbReference type="EC" id="2.7.13.3"/>
    </reaction>
</comment>
<organism evidence="4">
    <name type="scientific">Thermosulfidibacter takaii</name>
    <dbReference type="NCBI Taxonomy" id="412593"/>
    <lineage>
        <taxon>Bacteria</taxon>
        <taxon>Pseudomonadati</taxon>
        <taxon>Thermosulfidibacterota</taxon>
        <taxon>Thermosulfidibacteria</taxon>
        <taxon>Thermosulfidibacterales</taxon>
        <taxon>Thermosulfidibacteraceae</taxon>
    </lineage>
</organism>
<dbReference type="PROSITE" id="PS50109">
    <property type="entry name" value="HIS_KIN"/>
    <property type="match status" value="1"/>
</dbReference>
<accession>A0A7C0YCD3</accession>
<dbReference type="InterPro" id="IPR003594">
    <property type="entry name" value="HATPase_dom"/>
</dbReference>
<dbReference type="GO" id="GO:0005524">
    <property type="term" value="F:ATP binding"/>
    <property type="evidence" value="ECO:0007669"/>
    <property type="project" value="UniProtKB-KW"/>
</dbReference>
<name>A0A7C0YCD3_9BACT</name>
<keyword evidence="4" id="KW-0067">ATP-binding</keyword>
<dbReference type="InterPro" id="IPR036890">
    <property type="entry name" value="HATPase_C_sf"/>
</dbReference>
<protein>
    <recommendedName>
        <fullName evidence="2">histidine kinase</fullName>
        <ecNumber evidence="2">2.7.13.3</ecNumber>
    </recommendedName>
</protein>
<dbReference type="SUPFAM" id="SSF55874">
    <property type="entry name" value="ATPase domain of HSP90 chaperone/DNA topoisomerase II/histidine kinase"/>
    <property type="match status" value="1"/>
</dbReference>
<evidence type="ECO:0000313" key="4">
    <source>
        <dbReference type="EMBL" id="HDD52459.1"/>
    </source>
</evidence>
<dbReference type="CDD" id="cd00075">
    <property type="entry name" value="HATPase"/>
    <property type="match status" value="1"/>
</dbReference>
<dbReference type="PRINTS" id="PR00344">
    <property type="entry name" value="BCTRLSENSOR"/>
</dbReference>
<proteinExistence type="predicted"/>
<comment type="caution">
    <text evidence="4">The sequence shown here is derived from an EMBL/GenBank/DDBJ whole genome shotgun (WGS) entry which is preliminary data.</text>
</comment>
<reference evidence="4" key="1">
    <citation type="journal article" date="2020" name="mSystems">
        <title>Genome- and Community-Level Interaction Insights into Carbon Utilization and Element Cycling Functions of Hydrothermarchaeota in Hydrothermal Sediment.</title>
        <authorList>
            <person name="Zhou Z."/>
            <person name="Liu Y."/>
            <person name="Xu W."/>
            <person name="Pan J."/>
            <person name="Luo Z.H."/>
            <person name="Li M."/>
        </authorList>
    </citation>
    <scope>NUCLEOTIDE SEQUENCE [LARGE SCALE GENOMIC DNA]</scope>
    <source>
        <strain evidence="4">HyVt-115</strain>
    </source>
</reference>
<dbReference type="GO" id="GO:0004673">
    <property type="term" value="F:protein histidine kinase activity"/>
    <property type="evidence" value="ECO:0007669"/>
    <property type="project" value="UniProtKB-EC"/>
</dbReference>
<evidence type="ECO:0000259" key="3">
    <source>
        <dbReference type="PROSITE" id="PS50109"/>
    </source>
</evidence>
<dbReference type="Proteomes" id="UP000885690">
    <property type="component" value="Unassembled WGS sequence"/>
</dbReference>
<keyword evidence="4" id="KW-0547">Nucleotide-binding</keyword>
<dbReference type="AlphaFoldDB" id="A0A7C0YCD3"/>
<evidence type="ECO:0000256" key="1">
    <source>
        <dbReference type="ARBA" id="ARBA00000085"/>
    </source>
</evidence>
<feature type="domain" description="Histidine kinase" evidence="3">
    <location>
        <begin position="1"/>
        <end position="107"/>
    </location>
</feature>
<dbReference type="Gene3D" id="3.30.565.10">
    <property type="entry name" value="Histidine kinase-like ATPase, C-terminal domain"/>
    <property type="match status" value="1"/>
</dbReference>
<dbReference type="InterPro" id="IPR004358">
    <property type="entry name" value="Sig_transdc_His_kin-like_C"/>
</dbReference>
<sequence length="182" mass="20423">MMEELALNIMDIIQNSLAAGASRVEVEIEEDHPRDLLVIRVRDNGRGMAPHEARSAQDPFYTTKRDGKVGLGIPLFKEAAEHCGGFFSMLSEPGKGTTIEAGFRLSHIDRPPLGEVADTLLVLMVANPRVDFQVRYRGDGEFRIDTREVKEMLGDMPLTTPEVLRFLKEYVEKGLNEVRRAI</sequence>
<dbReference type="EMBL" id="DQWS01000004">
    <property type="protein sequence ID" value="HDD52459.1"/>
    <property type="molecule type" value="Genomic_DNA"/>
</dbReference>
<dbReference type="EC" id="2.7.13.3" evidence="2"/>
<dbReference type="InterPro" id="IPR005467">
    <property type="entry name" value="His_kinase_dom"/>
</dbReference>
<dbReference type="Pfam" id="PF02518">
    <property type="entry name" value="HATPase_c"/>
    <property type="match status" value="1"/>
</dbReference>
<gene>
    <name evidence="4" type="ORF">ENF32_00100</name>
</gene>